<keyword evidence="3 5" id="KW-1133">Transmembrane helix</keyword>
<feature type="transmembrane region" description="Helical" evidence="5">
    <location>
        <begin position="138"/>
        <end position="156"/>
    </location>
</feature>
<keyword evidence="2 5" id="KW-0812">Transmembrane</keyword>
<keyword evidence="4 5" id="KW-0472">Membrane</keyword>
<dbReference type="KEGG" id="gsn:YC6258_03230"/>
<accession>A0A0C5VLW6</accession>
<dbReference type="OrthoDB" id="9808452at2"/>
<keyword evidence="8" id="KW-1185">Reference proteome</keyword>
<organism evidence="7 8">
    <name type="scientific">Gynuella sunshinyii YC6258</name>
    <dbReference type="NCBI Taxonomy" id="1445510"/>
    <lineage>
        <taxon>Bacteria</taxon>
        <taxon>Pseudomonadati</taxon>
        <taxon>Pseudomonadota</taxon>
        <taxon>Gammaproteobacteria</taxon>
        <taxon>Oceanospirillales</taxon>
        <taxon>Saccharospirillaceae</taxon>
        <taxon>Gynuella</taxon>
    </lineage>
</organism>
<feature type="transmembrane region" description="Helical" evidence="5">
    <location>
        <begin position="70"/>
        <end position="90"/>
    </location>
</feature>
<feature type="transmembrane region" description="Helical" evidence="5">
    <location>
        <begin position="168"/>
        <end position="195"/>
    </location>
</feature>
<evidence type="ECO:0000256" key="3">
    <source>
        <dbReference type="ARBA" id="ARBA00022989"/>
    </source>
</evidence>
<dbReference type="AlphaFoldDB" id="A0A0C5VLW6"/>
<evidence type="ECO:0000313" key="8">
    <source>
        <dbReference type="Proteomes" id="UP000032266"/>
    </source>
</evidence>
<name>A0A0C5VLW6_9GAMM</name>
<feature type="transmembrane region" description="Helical" evidence="5">
    <location>
        <begin position="111"/>
        <end position="132"/>
    </location>
</feature>
<dbReference type="PATRIC" id="fig|1445510.3.peg.3194"/>
<feature type="transmembrane region" description="Helical" evidence="5">
    <location>
        <begin position="31"/>
        <end position="50"/>
    </location>
</feature>
<reference evidence="7 8" key="1">
    <citation type="submission" date="2014-01" db="EMBL/GenBank/DDBJ databases">
        <title>Full genme sequencing of cellulolytic bacterium Gynuella sunshinyii YC6258T gen. nov., sp. nov.</title>
        <authorList>
            <person name="Khan H."/>
            <person name="Chung E.J."/>
            <person name="Chung Y.R."/>
        </authorList>
    </citation>
    <scope>NUCLEOTIDE SEQUENCE [LARGE SCALE GENOMIC DNA]</scope>
    <source>
        <strain evidence="7 8">YC6258</strain>
    </source>
</reference>
<sequence>MILNHLWGLFSHPDQEWESIRSEPNTLSRHYLAHTIILATIPAVCGYLGATHIGWTIGKDDTIYRLTSESALQLCILFYFAMIAGVFILGKFIDFLSITYQSEQDDHTPRGLALASYTSTPLFMVGLIALFPVLWVNMLVAMAAVAYTVFLLYEGLPILMKIPPERGFLFASSVVTVGLVMLVGILALTVIIWALGIGPVFASS</sequence>
<feature type="domain" description="Yip1" evidence="6">
    <location>
        <begin position="7"/>
        <end position="184"/>
    </location>
</feature>
<evidence type="ECO:0000256" key="5">
    <source>
        <dbReference type="SAM" id="Phobius"/>
    </source>
</evidence>
<dbReference type="Proteomes" id="UP000032266">
    <property type="component" value="Chromosome"/>
</dbReference>
<evidence type="ECO:0000259" key="6">
    <source>
        <dbReference type="Pfam" id="PF04893"/>
    </source>
</evidence>
<dbReference type="STRING" id="1445510.YC6258_03230"/>
<gene>
    <name evidence="7" type="ORF">YC6258_03230</name>
</gene>
<dbReference type="InterPro" id="IPR006977">
    <property type="entry name" value="Yip1_dom"/>
</dbReference>
<evidence type="ECO:0000256" key="2">
    <source>
        <dbReference type="ARBA" id="ARBA00022692"/>
    </source>
</evidence>
<evidence type="ECO:0000313" key="7">
    <source>
        <dbReference type="EMBL" id="AJQ95266.1"/>
    </source>
</evidence>
<proteinExistence type="predicted"/>
<protein>
    <recommendedName>
        <fullName evidence="6">Yip1 domain-containing protein</fullName>
    </recommendedName>
</protein>
<dbReference type="RefSeq" id="WP_082070728.1">
    <property type="nucleotide sequence ID" value="NZ_CP007142.1"/>
</dbReference>
<dbReference type="GO" id="GO:0016020">
    <property type="term" value="C:membrane"/>
    <property type="evidence" value="ECO:0007669"/>
    <property type="project" value="UniProtKB-SubCell"/>
</dbReference>
<dbReference type="EMBL" id="CP007142">
    <property type="protein sequence ID" value="AJQ95266.1"/>
    <property type="molecule type" value="Genomic_DNA"/>
</dbReference>
<comment type="subcellular location">
    <subcellularLocation>
        <location evidence="1">Membrane</location>
        <topology evidence="1">Multi-pass membrane protein</topology>
    </subcellularLocation>
</comment>
<evidence type="ECO:0000256" key="1">
    <source>
        <dbReference type="ARBA" id="ARBA00004141"/>
    </source>
</evidence>
<dbReference type="Pfam" id="PF04893">
    <property type="entry name" value="Yip1"/>
    <property type="match status" value="1"/>
</dbReference>
<dbReference type="HOGENOM" id="CLU_099801_0_0_6"/>
<evidence type="ECO:0000256" key="4">
    <source>
        <dbReference type="ARBA" id="ARBA00023136"/>
    </source>
</evidence>